<dbReference type="Proteomes" id="UP001515480">
    <property type="component" value="Unassembled WGS sequence"/>
</dbReference>
<organism evidence="5 6">
    <name type="scientific">Prymnesium parvum</name>
    <name type="common">Toxic golden alga</name>
    <dbReference type="NCBI Taxonomy" id="97485"/>
    <lineage>
        <taxon>Eukaryota</taxon>
        <taxon>Haptista</taxon>
        <taxon>Haptophyta</taxon>
        <taxon>Prymnesiophyceae</taxon>
        <taxon>Prymnesiales</taxon>
        <taxon>Prymnesiaceae</taxon>
        <taxon>Prymnesium</taxon>
    </lineage>
</organism>
<dbReference type="GO" id="GO:0048731">
    <property type="term" value="P:system development"/>
    <property type="evidence" value="ECO:0007669"/>
    <property type="project" value="UniProtKB-ARBA"/>
</dbReference>
<comment type="caution">
    <text evidence="5">The sequence shown here is derived from an EMBL/GenBank/DDBJ whole genome shotgun (WGS) entry which is preliminary data.</text>
</comment>
<sequence>MWIRLRRSVSQEAVGALATAAMATPATEDTSEGKADSSTSKVAFYEKVVVHPLVLLSVVDHYNRTAKDTKKRVVGMLLGSVSKGVVDVTNSFAVPFEEDDKDPNIWFLDHSFKEQMFAMFKKVNASEKLIGWYSTGPKIRPGDLNVDQLVRRYTPNPVMVIIDVKPKQLGIPTEAYHAVEEIREGQQLAWTFKHITSEISATESEEVGVEHLLRDVKDTTVSTLANQVVQKLGSLKGLASRLQEIDAYLQNVLSGRLPVNHQIIYKLQDIFNLLPNLNIEALIKAFAVKTNDMMLAIYLSSIIRTIVALHNLVNNKLVNKEKERAANEPAKSSDATGAEDKKKDAKAEPKEDKKEAK</sequence>
<comment type="similarity">
    <text evidence="1">Belongs to the peptidase M67A family.</text>
</comment>
<dbReference type="AlphaFoldDB" id="A0AB34JZB1"/>
<dbReference type="SMART" id="SM00232">
    <property type="entry name" value="JAB_MPN"/>
    <property type="match status" value="1"/>
</dbReference>
<dbReference type="FunFam" id="3.40.140.10:FF:000013">
    <property type="entry name" value="26S proteasome non-ATPase regulatory subunit 7"/>
    <property type="match status" value="1"/>
</dbReference>
<dbReference type="EMBL" id="JBGBPQ010000003">
    <property type="protein sequence ID" value="KAL1526241.1"/>
    <property type="molecule type" value="Genomic_DNA"/>
</dbReference>
<feature type="compositionally biased region" description="Basic and acidic residues" evidence="3">
    <location>
        <begin position="338"/>
        <end position="357"/>
    </location>
</feature>
<dbReference type="PROSITE" id="PS50249">
    <property type="entry name" value="MPN"/>
    <property type="match status" value="1"/>
</dbReference>
<dbReference type="Pfam" id="PF01398">
    <property type="entry name" value="JAB"/>
    <property type="match status" value="1"/>
</dbReference>
<dbReference type="PANTHER" id="PTHR10540">
    <property type="entry name" value="EUKARYOTIC TRANSLATION INITIATION FACTOR 3 SUBUNIT F-RELATED"/>
    <property type="match status" value="1"/>
</dbReference>
<proteinExistence type="inferred from homology"/>
<dbReference type="InterPro" id="IPR033858">
    <property type="entry name" value="MPN_RPN7_8"/>
</dbReference>
<dbReference type="InterPro" id="IPR024969">
    <property type="entry name" value="EIF3F/CSN6-like_C"/>
</dbReference>
<dbReference type="Gene3D" id="3.40.140.10">
    <property type="entry name" value="Cytidine Deaminase, domain 2"/>
    <property type="match status" value="1"/>
</dbReference>
<dbReference type="Pfam" id="PF13012">
    <property type="entry name" value="MitMem_reg"/>
    <property type="match status" value="1"/>
</dbReference>
<accession>A0AB34JZB1</accession>
<protein>
    <recommendedName>
        <fullName evidence="4">MPN domain-containing protein</fullName>
    </recommendedName>
</protein>
<keyword evidence="2" id="KW-0647">Proteasome</keyword>
<keyword evidence="6" id="KW-1185">Reference proteome</keyword>
<dbReference type="InterPro" id="IPR000555">
    <property type="entry name" value="JAMM/MPN+_dom"/>
</dbReference>
<feature type="region of interest" description="Disordered" evidence="3">
    <location>
        <begin position="319"/>
        <end position="357"/>
    </location>
</feature>
<evidence type="ECO:0000256" key="3">
    <source>
        <dbReference type="SAM" id="MobiDB-lite"/>
    </source>
</evidence>
<dbReference type="GO" id="GO:0005838">
    <property type="term" value="C:proteasome regulatory particle"/>
    <property type="evidence" value="ECO:0007669"/>
    <property type="project" value="InterPro"/>
</dbReference>
<dbReference type="GO" id="GO:0043161">
    <property type="term" value="P:proteasome-mediated ubiquitin-dependent protein catabolic process"/>
    <property type="evidence" value="ECO:0007669"/>
    <property type="project" value="TreeGrafter"/>
</dbReference>
<evidence type="ECO:0000259" key="4">
    <source>
        <dbReference type="PROSITE" id="PS50249"/>
    </source>
</evidence>
<dbReference type="InterPro" id="IPR037518">
    <property type="entry name" value="MPN"/>
</dbReference>
<dbReference type="CDD" id="cd08062">
    <property type="entry name" value="MPN_RPN7_8"/>
    <property type="match status" value="1"/>
</dbReference>
<name>A0AB34JZB1_PRYPA</name>
<reference evidence="5 6" key="1">
    <citation type="journal article" date="2024" name="Science">
        <title>Giant polyketide synthase enzymes in the biosynthesis of giant marine polyether toxins.</title>
        <authorList>
            <person name="Fallon T.R."/>
            <person name="Shende V.V."/>
            <person name="Wierzbicki I.H."/>
            <person name="Pendleton A.L."/>
            <person name="Watervoot N.F."/>
            <person name="Auber R.P."/>
            <person name="Gonzalez D.J."/>
            <person name="Wisecaver J.H."/>
            <person name="Moore B.S."/>
        </authorList>
    </citation>
    <scope>NUCLEOTIDE SEQUENCE [LARGE SCALE GENOMIC DNA]</scope>
    <source>
        <strain evidence="5 6">12B1</strain>
    </source>
</reference>
<gene>
    <name evidence="5" type="ORF">AB1Y20_014962</name>
</gene>
<dbReference type="PANTHER" id="PTHR10540:SF7">
    <property type="entry name" value="26S PROTEASOME NON-ATPASE REGULATORY SUBUNIT 7"/>
    <property type="match status" value="1"/>
</dbReference>
<evidence type="ECO:0000313" key="6">
    <source>
        <dbReference type="Proteomes" id="UP001515480"/>
    </source>
</evidence>
<evidence type="ECO:0000256" key="2">
    <source>
        <dbReference type="ARBA" id="ARBA00022942"/>
    </source>
</evidence>
<evidence type="ECO:0000313" key="5">
    <source>
        <dbReference type="EMBL" id="KAL1526241.1"/>
    </source>
</evidence>
<dbReference type="GO" id="GO:0008237">
    <property type="term" value="F:metallopeptidase activity"/>
    <property type="evidence" value="ECO:0007669"/>
    <property type="project" value="InterPro"/>
</dbReference>
<feature type="domain" description="MPN" evidence="4">
    <location>
        <begin position="48"/>
        <end position="182"/>
    </location>
</feature>
<evidence type="ECO:0000256" key="1">
    <source>
        <dbReference type="ARBA" id="ARBA00008568"/>
    </source>
</evidence>